<protein>
    <submittedName>
        <fullName evidence="1">Uncharacterized protein</fullName>
    </submittedName>
</protein>
<comment type="caution">
    <text evidence="1">The sequence shown here is derived from an EMBL/GenBank/DDBJ whole genome shotgun (WGS) entry which is preliminary data.</text>
</comment>
<evidence type="ECO:0000313" key="1">
    <source>
        <dbReference type="EMBL" id="KAF3571344.1"/>
    </source>
</evidence>
<sequence>MSVDFWWALSINVAKGGLEDLVFIETQGTFLSASKLEGLSRNEEDVRGLMSPSERSQTRVRVRLALDPEIRGFMMPQLDCRTHGPWVRGLLGVGPWGLL</sequence>
<organism evidence="1 2">
    <name type="scientific">Brassica cretica</name>
    <name type="common">Mustard</name>
    <dbReference type="NCBI Taxonomy" id="69181"/>
    <lineage>
        <taxon>Eukaryota</taxon>
        <taxon>Viridiplantae</taxon>
        <taxon>Streptophyta</taxon>
        <taxon>Embryophyta</taxon>
        <taxon>Tracheophyta</taxon>
        <taxon>Spermatophyta</taxon>
        <taxon>Magnoliopsida</taxon>
        <taxon>eudicotyledons</taxon>
        <taxon>Gunneridae</taxon>
        <taxon>Pentapetalae</taxon>
        <taxon>rosids</taxon>
        <taxon>malvids</taxon>
        <taxon>Brassicales</taxon>
        <taxon>Brassicaceae</taxon>
        <taxon>Brassiceae</taxon>
        <taxon>Brassica</taxon>
    </lineage>
</organism>
<evidence type="ECO:0000313" key="2">
    <source>
        <dbReference type="Proteomes" id="UP000712600"/>
    </source>
</evidence>
<gene>
    <name evidence="1" type="ORF">F2Q69_00059018</name>
</gene>
<dbReference type="AlphaFoldDB" id="A0A8S9REC7"/>
<dbReference type="EMBL" id="QGKX02000095">
    <property type="protein sequence ID" value="KAF3571344.1"/>
    <property type="molecule type" value="Genomic_DNA"/>
</dbReference>
<reference evidence="1" key="1">
    <citation type="submission" date="2019-12" db="EMBL/GenBank/DDBJ databases">
        <title>Genome sequencing and annotation of Brassica cretica.</title>
        <authorList>
            <person name="Studholme D.J."/>
            <person name="Sarris P."/>
        </authorList>
    </citation>
    <scope>NUCLEOTIDE SEQUENCE</scope>
    <source>
        <strain evidence="1">PFS-109/04</strain>
        <tissue evidence="1">Leaf</tissue>
    </source>
</reference>
<dbReference type="Proteomes" id="UP000712600">
    <property type="component" value="Unassembled WGS sequence"/>
</dbReference>
<accession>A0A8S9REC7</accession>
<name>A0A8S9REC7_BRACR</name>
<proteinExistence type="predicted"/>